<dbReference type="Proteomes" id="UP000708208">
    <property type="component" value="Unassembled WGS sequence"/>
</dbReference>
<dbReference type="EMBL" id="CAJVCH010538280">
    <property type="protein sequence ID" value="CAG7826017.1"/>
    <property type="molecule type" value="Genomic_DNA"/>
</dbReference>
<protein>
    <submittedName>
        <fullName evidence="3">Uncharacterized protein</fullName>
    </submittedName>
</protein>
<keyword evidence="2" id="KW-0560">Oxidoreductase</keyword>
<feature type="non-terminal residue" evidence="3">
    <location>
        <position position="112"/>
    </location>
</feature>
<accession>A0A8J2PEE5</accession>
<gene>
    <name evidence="3" type="ORF">AFUS01_LOCUS36088</name>
</gene>
<organism evidence="3 4">
    <name type="scientific">Allacma fusca</name>
    <dbReference type="NCBI Taxonomy" id="39272"/>
    <lineage>
        <taxon>Eukaryota</taxon>
        <taxon>Metazoa</taxon>
        <taxon>Ecdysozoa</taxon>
        <taxon>Arthropoda</taxon>
        <taxon>Hexapoda</taxon>
        <taxon>Collembola</taxon>
        <taxon>Symphypleona</taxon>
        <taxon>Sminthuridae</taxon>
        <taxon>Allacma</taxon>
    </lineage>
</organism>
<evidence type="ECO:0000313" key="4">
    <source>
        <dbReference type="Proteomes" id="UP000708208"/>
    </source>
</evidence>
<comment type="caution">
    <text evidence="3">The sequence shown here is derived from an EMBL/GenBank/DDBJ whole genome shotgun (WGS) entry which is preliminary data.</text>
</comment>
<evidence type="ECO:0000256" key="2">
    <source>
        <dbReference type="ARBA" id="ARBA00023002"/>
    </source>
</evidence>
<dbReference type="PANTHER" id="PTHR24322">
    <property type="entry name" value="PKSB"/>
    <property type="match status" value="1"/>
</dbReference>
<proteinExistence type="inferred from homology"/>
<evidence type="ECO:0000256" key="1">
    <source>
        <dbReference type="ARBA" id="ARBA00006484"/>
    </source>
</evidence>
<dbReference type="GO" id="GO:0016616">
    <property type="term" value="F:oxidoreductase activity, acting on the CH-OH group of donors, NAD or NADP as acceptor"/>
    <property type="evidence" value="ECO:0007669"/>
    <property type="project" value="TreeGrafter"/>
</dbReference>
<sequence>MLIVLKTGTRQEVIGGSSGIGRAICTEIAQNETNVTIIVWDASEKENLATVEELHSLGVRNAFAHTVDVSDREQITAAANKVRAEIGDVSILFNNAESLGSGKDGWTDDPEG</sequence>
<comment type="similarity">
    <text evidence="1">Belongs to the short-chain dehydrogenases/reductases (SDR) family.</text>
</comment>
<dbReference type="Pfam" id="PF00106">
    <property type="entry name" value="adh_short"/>
    <property type="match status" value="1"/>
</dbReference>
<dbReference type="AlphaFoldDB" id="A0A8J2PEE5"/>
<dbReference type="InterPro" id="IPR002347">
    <property type="entry name" value="SDR_fam"/>
</dbReference>
<dbReference type="PANTHER" id="PTHR24322:SF736">
    <property type="entry name" value="RETINOL DEHYDROGENASE 10"/>
    <property type="match status" value="1"/>
</dbReference>
<dbReference type="OrthoDB" id="5840532at2759"/>
<name>A0A8J2PEE5_9HEXA</name>
<evidence type="ECO:0000313" key="3">
    <source>
        <dbReference type="EMBL" id="CAG7826017.1"/>
    </source>
</evidence>
<reference evidence="3" key="1">
    <citation type="submission" date="2021-06" db="EMBL/GenBank/DDBJ databases">
        <authorList>
            <person name="Hodson N. C."/>
            <person name="Mongue J. A."/>
            <person name="Jaron S. K."/>
        </authorList>
    </citation>
    <scope>NUCLEOTIDE SEQUENCE</scope>
</reference>
<keyword evidence="4" id="KW-1185">Reference proteome</keyword>